<dbReference type="PROSITE" id="PS50053">
    <property type="entry name" value="UBIQUITIN_2"/>
    <property type="match status" value="2"/>
</dbReference>
<evidence type="ECO:0000313" key="3">
    <source>
        <dbReference type="EMBL" id="CAJ1977265.1"/>
    </source>
</evidence>
<feature type="compositionally biased region" description="Gly residues" evidence="1">
    <location>
        <begin position="235"/>
        <end position="249"/>
    </location>
</feature>
<dbReference type="CDD" id="cd17039">
    <property type="entry name" value="Ubl_ubiquitin_like"/>
    <property type="match status" value="1"/>
</dbReference>
<proteinExistence type="predicted"/>
<dbReference type="InterPro" id="IPR000626">
    <property type="entry name" value="Ubiquitin-like_dom"/>
</dbReference>
<dbReference type="GO" id="GO:0070628">
    <property type="term" value="F:proteasome binding"/>
    <property type="evidence" value="ECO:0007669"/>
    <property type="project" value="TreeGrafter"/>
</dbReference>
<keyword evidence="4" id="KW-1185">Reference proteome</keyword>
<dbReference type="Proteomes" id="UP001189624">
    <property type="component" value="Chromosome 10"/>
</dbReference>
<dbReference type="AlphaFoldDB" id="A0AA86W2F8"/>
<dbReference type="Pfam" id="PF00240">
    <property type="entry name" value="ubiquitin"/>
    <property type="match status" value="2"/>
</dbReference>
<dbReference type="InterPro" id="IPR029071">
    <property type="entry name" value="Ubiquitin-like_domsf"/>
</dbReference>
<feature type="region of interest" description="Disordered" evidence="1">
    <location>
        <begin position="228"/>
        <end position="257"/>
    </location>
</feature>
<reference evidence="3" key="1">
    <citation type="submission" date="2023-10" db="EMBL/GenBank/DDBJ databases">
        <authorList>
            <person name="Domelevo Entfellner J.-B."/>
        </authorList>
    </citation>
    <scope>NUCLEOTIDE SEQUENCE</scope>
</reference>
<dbReference type="GO" id="GO:0043130">
    <property type="term" value="F:ubiquitin binding"/>
    <property type="evidence" value="ECO:0007669"/>
    <property type="project" value="TreeGrafter"/>
</dbReference>
<evidence type="ECO:0000256" key="1">
    <source>
        <dbReference type="SAM" id="MobiDB-lite"/>
    </source>
</evidence>
<organism evidence="3 4">
    <name type="scientific">Sphenostylis stenocarpa</name>
    <dbReference type="NCBI Taxonomy" id="92480"/>
    <lineage>
        <taxon>Eukaryota</taxon>
        <taxon>Viridiplantae</taxon>
        <taxon>Streptophyta</taxon>
        <taxon>Embryophyta</taxon>
        <taxon>Tracheophyta</taxon>
        <taxon>Spermatophyta</taxon>
        <taxon>Magnoliopsida</taxon>
        <taxon>eudicotyledons</taxon>
        <taxon>Gunneridae</taxon>
        <taxon>Pentapetalae</taxon>
        <taxon>rosids</taxon>
        <taxon>fabids</taxon>
        <taxon>Fabales</taxon>
        <taxon>Fabaceae</taxon>
        <taxon>Papilionoideae</taxon>
        <taxon>50 kb inversion clade</taxon>
        <taxon>NPAAA clade</taxon>
        <taxon>indigoferoid/millettioid clade</taxon>
        <taxon>Phaseoleae</taxon>
        <taxon>Sphenostylis</taxon>
    </lineage>
</organism>
<sequence>MDFEIDVIFEVQGGILFSVEVNRFETIRDVKEKIQSIHQIPISQQNFLFNGQFLEDHLYIYTTPILHGSHVHLVVATADAAYIAQPRMPIHGQFLPAQPVPELQPSTLLSHEYDPFVMPEISSSTQLMQQRPSPPPPLTCIPNPQPVTTVTVNVKMPKSRDRVRIESDRKDTVRKLKEKIAAQEDMQGVPLDRIVLQLHSMRQELKDQATLEDCAIVENPEIDVFLKPALRGTGSNKGGSSKGGSGRGGSSRAQSGKVKVKVVPMETKERIEIEMFPLDMVSLLRQKLDELHRTLGFRLPEDGRYFFIHRQQVMDEDQSFYWHGVRDGDIIETFDGFVTSGPGHR</sequence>
<dbReference type="GO" id="GO:0005654">
    <property type="term" value="C:nucleoplasm"/>
    <property type="evidence" value="ECO:0007669"/>
    <property type="project" value="TreeGrafter"/>
</dbReference>
<feature type="domain" description="Ubiquitin-like" evidence="2">
    <location>
        <begin position="150"/>
        <end position="227"/>
    </location>
</feature>
<dbReference type="SMART" id="SM00213">
    <property type="entry name" value="UBQ"/>
    <property type="match status" value="2"/>
</dbReference>
<feature type="domain" description="Ubiquitin-like" evidence="2">
    <location>
        <begin position="5"/>
        <end position="80"/>
    </location>
</feature>
<dbReference type="GO" id="GO:0031593">
    <property type="term" value="F:polyubiquitin modification-dependent protein binding"/>
    <property type="evidence" value="ECO:0007669"/>
    <property type="project" value="TreeGrafter"/>
</dbReference>
<accession>A0AA86W2F8</accession>
<dbReference type="Gene3D" id="3.10.20.90">
    <property type="entry name" value="Phosphatidylinositol 3-kinase Catalytic Subunit, Chain A, domain 1"/>
    <property type="match status" value="2"/>
</dbReference>
<dbReference type="GO" id="GO:0043161">
    <property type="term" value="P:proteasome-mediated ubiquitin-dependent protein catabolic process"/>
    <property type="evidence" value="ECO:0007669"/>
    <property type="project" value="TreeGrafter"/>
</dbReference>
<evidence type="ECO:0000313" key="4">
    <source>
        <dbReference type="Proteomes" id="UP001189624"/>
    </source>
</evidence>
<dbReference type="PANTHER" id="PTHR10621:SF38">
    <property type="entry name" value="UBIQUITIN DOMAIN-CONTAINING PROTEIN 7SL RNA1-RELATED"/>
    <property type="match status" value="1"/>
</dbReference>
<dbReference type="SUPFAM" id="SSF54236">
    <property type="entry name" value="Ubiquitin-like"/>
    <property type="match status" value="2"/>
</dbReference>
<dbReference type="PANTHER" id="PTHR10621">
    <property type="entry name" value="UV EXCISION REPAIR PROTEIN RAD23"/>
    <property type="match status" value="1"/>
</dbReference>
<dbReference type="Gramene" id="rna-AYBTSS11_LOCUS29418">
    <property type="protein sequence ID" value="CAJ1977265.1"/>
    <property type="gene ID" value="gene-AYBTSS11_LOCUS29418"/>
</dbReference>
<evidence type="ECO:0000259" key="2">
    <source>
        <dbReference type="PROSITE" id="PS50053"/>
    </source>
</evidence>
<protein>
    <recommendedName>
        <fullName evidence="2">Ubiquitin-like domain-containing protein</fullName>
    </recommendedName>
</protein>
<dbReference type="EMBL" id="OY731407">
    <property type="protein sequence ID" value="CAJ1977265.1"/>
    <property type="molecule type" value="Genomic_DNA"/>
</dbReference>
<dbReference type="GO" id="GO:0005829">
    <property type="term" value="C:cytosol"/>
    <property type="evidence" value="ECO:0007669"/>
    <property type="project" value="TreeGrafter"/>
</dbReference>
<gene>
    <name evidence="3" type="ORF">AYBTSS11_LOCUS29418</name>
</gene>
<name>A0AA86W2F8_9FABA</name>